<reference evidence="2" key="1">
    <citation type="submission" date="2022-08" db="EMBL/GenBank/DDBJ databases">
        <title>Novel sulfate-reducing endosymbionts in the free-living metamonad Anaeramoeba.</title>
        <authorList>
            <person name="Jerlstrom-Hultqvist J."/>
            <person name="Cepicka I."/>
            <person name="Gallot-Lavallee L."/>
            <person name="Salas-Leiva D."/>
            <person name="Curtis B.A."/>
            <person name="Zahonova K."/>
            <person name="Pipaliya S."/>
            <person name="Dacks J."/>
            <person name="Roger A.J."/>
        </authorList>
    </citation>
    <scope>NUCLEOTIDE SEQUENCE</scope>
    <source>
        <strain evidence="2">Schooner1</strain>
    </source>
</reference>
<protein>
    <submittedName>
        <fullName evidence="2">Uncharacterized protein</fullName>
    </submittedName>
</protein>
<proteinExistence type="predicted"/>
<sequence length="526" mass="62872">MNSQVQKSNRKTIGIFSYHANTLRSLELIFTDEELQNNEFIFYVPKSAFNRTKIFQKRWVWYSPPNFYTSQSDILTILVHFGSFKFDQKSLQLFGLLASFRWTEYVPQYYDMKRKNGIRSRQSQNPEGKCVYVTQVTLDTDGSIKPKSFKNGKDSDPYKNNPKIQQKNDNCLPVGDENDLIFSQKPRTRSLVEKINKQNQTIKFPYFVTENKNKSSSFSTREKEKKNPRIKSTFRLYQPHKTSQKTSFNMFFPKKKNFNQILAINAQIQNKLQAPLNSSQKDSLKFTYLHQNKIRKIRTNSHTNTSYIPERTNLKPNNRNLFALSIINSDFRNLPFIGLNEKKSQKPMELLSISNDNQNLQPLKNNRKNILVNKKTSRKKYVQKLQPQTIKHNSLEYFHSRVFSFSNDPCFTYNLLYFYKYSLGRKFDLRQKFLKYVLYLETKLKRYELSYIKTNRFRLVQIKKPYNFDKKRLIRDLNVPMVNNIVEININLKWEDIQWLCERVSFGIETIFPLRFFWLERYDGCF</sequence>
<evidence type="ECO:0000313" key="3">
    <source>
        <dbReference type="Proteomes" id="UP001150062"/>
    </source>
</evidence>
<dbReference type="Proteomes" id="UP001150062">
    <property type="component" value="Unassembled WGS sequence"/>
</dbReference>
<keyword evidence="3" id="KW-1185">Reference proteome</keyword>
<feature type="region of interest" description="Disordered" evidence="1">
    <location>
        <begin position="144"/>
        <end position="170"/>
    </location>
</feature>
<comment type="caution">
    <text evidence="2">The sequence shown here is derived from an EMBL/GenBank/DDBJ whole genome shotgun (WGS) entry which is preliminary data.</text>
</comment>
<accession>A0ABQ8XTM0</accession>
<gene>
    <name evidence="2" type="ORF">M0813_03591</name>
</gene>
<evidence type="ECO:0000313" key="2">
    <source>
        <dbReference type="EMBL" id="KAJ6235444.1"/>
    </source>
</evidence>
<name>A0ABQ8XTM0_9EUKA</name>
<evidence type="ECO:0000256" key="1">
    <source>
        <dbReference type="SAM" id="MobiDB-lite"/>
    </source>
</evidence>
<organism evidence="2 3">
    <name type="scientific">Anaeramoeba flamelloides</name>
    <dbReference type="NCBI Taxonomy" id="1746091"/>
    <lineage>
        <taxon>Eukaryota</taxon>
        <taxon>Metamonada</taxon>
        <taxon>Anaeramoebidae</taxon>
        <taxon>Anaeramoeba</taxon>
    </lineage>
</organism>
<dbReference type="EMBL" id="JAOAOG010000257">
    <property type="protein sequence ID" value="KAJ6235444.1"/>
    <property type="molecule type" value="Genomic_DNA"/>
</dbReference>